<evidence type="ECO:0000313" key="2">
    <source>
        <dbReference type="EMBL" id="RFC84104.1"/>
    </source>
</evidence>
<reference evidence="4" key="3">
    <citation type="journal article" date="2019" name="Int. J. Syst. Evol. Microbiol.">
        <title>The Global Catalogue of Microorganisms (GCM) 10K type strain sequencing project: providing services to taxonomists for standard genome sequencing and annotation.</title>
        <authorList>
            <consortium name="The Broad Institute Genomics Platform"/>
            <consortium name="The Broad Institute Genome Sequencing Center for Infectious Disease"/>
            <person name="Wu L."/>
            <person name="Ma J."/>
        </authorList>
    </citation>
    <scope>NUCLEOTIDE SEQUENCE [LARGE SCALE GENOMIC DNA]</scope>
    <source>
        <strain evidence="4">KCTC 62575</strain>
    </source>
</reference>
<proteinExistence type="predicted"/>
<dbReference type="EMBL" id="JBHRSF010000157">
    <property type="protein sequence ID" value="MFC2997793.1"/>
    <property type="molecule type" value="Genomic_DNA"/>
</dbReference>
<name>A0A371YRZ1_9GAMM</name>
<keyword evidence="4" id="KW-1185">Reference proteome</keyword>
<dbReference type="AlphaFoldDB" id="A0A371YRZ1"/>
<evidence type="ECO:0000313" key="1">
    <source>
        <dbReference type="EMBL" id="MFC2997793.1"/>
    </source>
</evidence>
<dbReference type="Proteomes" id="UP000240957">
    <property type="component" value="Unassembled WGS sequence"/>
</dbReference>
<protein>
    <submittedName>
        <fullName evidence="2">Uncharacterized protein</fullName>
    </submittedName>
</protein>
<reference evidence="1" key="4">
    <citation type="submission" date="2024-09" db="EMBL/GenBank/DDBJ databases">
        <authorList>
            <person name="Sun Q."/>
            <person name="Mori K."/>
        </authorList>
    </citation>
    <scope>NUCLEOTIDE SEQUENCE</scope>
    <source>
        <strain evidence="1">KCTC 62575</strain>
    </source>
</reference>
<organism evidence="2 3">
    <name type="scientific">Acinetobacter sichuanensis</name>
    <dbReference type="NCBI Taxonomy" id="2136183"/>
    <lineage>
        <taxon>Bacteria</taxon>
        <taxon>Pseudomonadati</taxon>
        <taxon>Pseudomonadota</taxon>
        <taxon>Gammaproteobacteria</taxon>
        <taxon>Moraxellales</taxon>
        <taxon>Moraxellaceae</taxon>
        <taxon>Acinetobacter</taxon>
    </lineage>
</organism>
<dbReference type="RefSeq" id="WP_107007685.1">
    <property type="nucleotide sequence ID" value="NZ_JBHRSF010000157.1"/>
</dbReference>
<reference evidence="2 3" key="2">
    <citation type="submission" date="2018-08" db="EMBL/GenBank/DDBJ databases">
        <title>The draft genome of Acinetobacter sichuanensis strain WCHAc060041.</title>
        <authorList>
            <person name="Qin J."/>
            <person name="Feng Y."/>
            <person name="Zong Z."/>
        </authorList>
    </citation>
    <scope>NUCLEOTIDE SEQUENCE [LARGE SCALE GENOMIC DNA]</scope>
    <source>
        <strain evidence="2 3">WCHAc060041</strain>
    </source>
</reference>
<comment type="caution">
    <text evidence="2">The sequence shown here is derived from an EMBL/GenBank/DDBJ whole genome shotgun (WGS) entry which is preliminary data.</text>
</comment>
<dbReference type="EMBL" id="PYIX02000009">
    <property type="protein sequence ID" value="RFC84104.1"/>
    <property type="molecule type" value="Genomic_DNA"/>
</dbReference>
<evidence type="ECO:0000313" key="4">
    <source>
        <dbReference type="Proteomes" id="UP001595455"/>
    </source>
</evidence>
<sequence length="102" mass="12939">MDKLKCLKQQYVKVVKKGLTGDYDDEFFPNRQDKWYRHFSTKQEKSFYFLHRIEYKTYRIRLRYKRCKIFDSWEDLTPFSCYGGKNWKHNSKRKHQYYREKN</sequence>
<dbReference type="OrthoDB" id="5875608at2"/>
<evidence type="ECO:0000313" key="3">
    <source>
        <dbReference type="Proteomes" id="UP000240957"/>
    </source>
</evidence>
<reference evidence="1" key="1">
    <citation type="journal article" date="2014" name="Int. J. Syst. Evol. Microbiol.">
        <title>Complete genome of a new Firmicutes species belonging to the dominant human colonic microbiota ('Ruminococcus bicirculans') reveals two chromosomes and a selective capacity to utilize plant glucans.</title>
        <authorList>
            <consortium name="NISC Comparative Sequencing Program"/>
            <person name="Wegmann U."/>
            <person name="Louis P."/>
            <person name="Goesmann A."/>
            <person name="Henrissat B."/>
            <person name="Duncan S.H."/>
            <person name="Flint H.J."/>
        </authorList>
    </citation>
    <scope>NUCLEOTIDE SEQUENCE</scope>
    <source>
        <strain evidence="1">KCTC 62575</strain>
    </source>
</reference>
<accession>A0A371YRZ1</accession>
<dbReference type="Proteomes" id="UP001595455">
    <property type="component" value="Unassembled WGS sequence"/>
</dbReference>
<gene>
    <name evidence="1" type="ORF">ACFODO_21585</name>
    <name evidence="2" type="ORF">C9E89_007830</name>
</gene>